<dbReference type="Proteomes" id="UP000436088">
    <property type="component" value="Unassembled WGS sequence"/>
</dbReference>
<protein>
    <submittedName>
        <fullName evidence="5">Uncharacterized protein</fullName>
    </submittedName>
</protein>
<evidence type="ECO:0000256" key="4">
    <source>
        <dbReference type="ARBA" id="ARBA00023242"/>
    </source>
</evidence>
<dbReference type="AlphaFoldDB" id="A0A6A3AC74"/>
<evidence type="ECO:0000256" key="2">
    <source>
        <dbReference type="ARBA" id="ARBA00004496"/>
    </source>
</evidence>
<organism evidence="5 6">
    <name type="scientific">Hibiscus syriacus</name>
    <name type="common">Rose of Sharon</name>
    <dbReference type="NCBI Taxonomy" id="106335"/>
    <lineage>
        <taxon>Eukaryota</taxon>
        <taxon>Viridiplantae</taxon>
        <taxon>Streptophyta</taxon>
        <taxon>Embryophyta</taxon>
        <taxon>Tracheophyta</taxon>
        <taxon>Spermatophyta</taxon>
        <taxon>Magnoliopsida</taxon>
        <taxon>eudicotyledons</taxon>
        <taxon>Gunneridae</taxon>
        <taxon>Pentapetalae</taxon>
        <taxon>rosids</taxon>
        <taxon>malvids</taxon>
        <taxon>Malvales</taxon>
        <taxon>Malvaceae</taxon>
        <taxon>Malvoideae</taxon>
        <taxon>Hibiscus</taxon>
    </lineage>
</organism>
<sequence length="155" mass="18148">MLTWMGLIELTGTMETPYSPLNENLIPKLQLGFFFHSYLFFKQRKLADCAVLVEQTWWKLLAFAELKRSSVSFFDIGKQETAILRWSRARTRAAKVGKGLSENDNAQKLALQHWLEAIDPRHRYGHNLHFYYKQWLHSQSQEPFSTGWTLGKGKK</sequence>
<keyword evidence="6" id="KW-1185">Reference proteome</keyword>
<gene>
    <name evidence="5" type="ORF">F3Y22_tig00110546pilonHSYRG00044</name>
</gene>
<dbReference type="InterPro" id="IPR044159">
    <property type="entry name" value="IQM"/>
</dbReference>
<name>A0A6A3AC74_HIBSY</name>
<evidence type="ECO:0000256" key="1">
    <source>
        <dbReference type="ARBA" id="ARBA00004123"/>
    </source>
</evidence>
<evidence type="ECO:0000256" key="3">
    <source>
        <dbReference type="ARBA" id="ARBA00022490"/>
    </source>
</evidence>
<accession>A0A6A3AC74</accession>
<dbReference type="GO" id="GO:0005634">
    <property type="term" value="C:nucleus"/>
    <property type="evidence" value="ECO:0007669"/>
    <property type="project" value="UniProtKB-SubCell"/>
</dbReference>
<dbReference type="EMBL" id="VEPZ02001022">
    <property type="protein sequence ID" value="KAE8701543.1"/>
    <property type="molecule type" value="Genomic_DNA"/>
</dbReference>
<keyword evidence="3" id="KW-0963">Cytoplasm</keyword>
<reference evidence="5" key="1">
    <citation type="submission" date="2019-09" db="EMBL/GenBank/DDBJ databases">
        <title>Draft genome information of white flower Hibiscus syriacus.</title>
        <authorList>
            <person name="Kim Y.-M."/>
        </authorList>
    </citation>
    <scope>NUCLEOTIDE SEQUENCE [LARGE SCALE GENOMIC DNA]</scope>
    <source>
        <strain evidence="5">YM2019G1</strain>
    </source>
</reference>
<proteinExistence type="predicted"/>
<dbReference type="PANTHER" id="PTHR31250:SF14">
    <property type="entry name" value="IQ DOMAIN-CONTAINING PROTEIN IQM2"/>
    <property type="match status" value="1"/>
</dbReference>
<dbReference type="PANTHER" id="PTHR31250">
    <property type="entry name" value="IQ DOMAIN-CONTAINING PROTEIN IQM3"/>
    <property type="match status" value="1"/>
</dbReference>
<comment type="caution">
    <text evidence="5">The sequence shown here is derived from an EMBL/GenBank/DDBJ whole genome shotgun (WGS) entry which is preliminary data.</text>
</comment>
<evidence type="ECO:0000313" key="6">
    <source>
        <dbReference type="Proteomes" id="UP000436088"/>
    </source>
</evidence>
<dbReference type="GO" id="GO:0005737">
    <property type="term" value="C:cytoplasm"/>
    <property type="evidence" value="ECO:0007669"/>
    <property type="project" value="UniProtKB-SubCell"/>
</dbReference>
<comment type="subcellular location">
    <subcellularLocation>
        <location evidence="2">Cytoplasm</location>
    </subcellularLocation>
    <subcellularLocation>
        <location evidence="1">Nucleus</location>
    </subcellularLocation>
</comment>
<evidence type="ECO:0000313" key="5">
    <source>
        <dbReference type="EMBL" id="KAE8701543.1"/>
    </source>
</evidence>
<keyword evidence="4" id="KW-0539">Nucleus</keyword>